<dbReference type="AlphaFoldDB" id="A0A218XG43"/>
<proteinExistence type="predicted"/>
<evidence type="ECO:0000256" key="1">
    <source>
        <dbReference type="SAM" id="MobiDB-lite"/>
    </source>
</evidence>
<feature type="region of interest" description="Disordered" evidence="1">
    <location>
        <begin position="204"/>
        <end position="265"/>
    </location>
</feature>
<evidence type="ECO:0000313" key="5">
    <source>
        <dbReference type="RefSeq" id="XP_031394028.1"/>
    </source>
</evidence>
<dbReference type="PANTHER" id="PTHR33676:SF17">
    <property type="entry name" value="COLD-REGULATED PROTEIN 28"/>
    <property type="match status" value="1"/>
</dbReference>
<dbReference type="Proteomes" id="UP000515151">
    <property type="component" value="Chromosome 4"/>
</dbReference>
<reference evidence="3" key="1">
    <citation type="journal article" date="2017" name="Plant J.">
        <title>The pomegranate (Punica granatum L.) genome and the genomics of punicalagin biosynthesis.</title>
        <authorList>
            <person name="Qin G."/>
            <person name="Xu C."/>
            <person name="Ming R."/>
            <person name="Tang H."/>
            <person name="Guyot R."/>
            <person name="Kramer E.M."/>
            <person name="Hu Y."/>
            <person name="Yi X."/>
            <person name="Qi Y."/>
            <person name="Xu X."/>
            <person name="Gao Z."/>
            <person name="Pan H."/>
            <person name="Jian J."/>
            <person name="Tian Y."/>
            <person name="Yue Z."/>
            <person name="Xu Y."/>
        </authorList>
    </citation>
    <scope>NUCLEOTIDE SEQUENCE [LARGE SCALE GENOMIC DNA]</scope>
    <source>
        <strain evidence="3">cv. Dabenzi</strain>
    </source>
</reference>
<dbReference type="PANTHER" id="PTHR33676">
    <property type="entry name" value="COLD REGULATED PROTEIN 27"/>
    <property type="match status" value="1"/>
</dbReference>
<dbReference type="GO" id="GO:0042752">
    <property type="term" value="P:regulation of circadian rhythm"/>
    <property type="evidence" value="ECO:0007669"/>
    <property type="project" value="InterPro"/>
</dbReference>
<protein>
    <submittedName>
        <fullName evidence="5">Cold-regulated protein 27-like isoform X1</fullName>
    </submittedName>
</protein>
<dbReference type="InterPro" id="IPR044678">
    <property type="entry name" value="COR27/28"/>
</dbReference>
<reference evidence="5" key="4">
    <citation type="submission" date="2025-04" db="UniProtKB">
        <authorList>
            <consortium name="RefSeq"/>
        </authorList>
    </citation>
    <scope>IDENTIFICATION</scope>
    <source>
        <tissue evidence="5">Leaf</tissue>
    </source>
</reference>
<accession>A0A218XG43</accession>
<dbReference type="RefSeq" id="XP_031394028.1">
    <property type="nucleotide sequence ID" value="XM_031538168.1"/>
</dbReference>
<keyword evidence="4" id="KW-1185">Reference proteome</keyword>
<dbReference type="GO" id="GO:0009409">
    <property type="term" value="P:response to cold"/>
    <property type="evidence" value="ECO:0007669"/>
    <property type="project" value="InterPro"/>
</dbReference>
<evidence type="ECO:0000313" key="2">
    <source>
        <dbReference type="EMBL" id="OWM83720.1"/>
    </source>
</evidence>
<reference evidence="2" key="2">
    <citation type="submission" date="2017-06" db="EMBL/GenBank/DDBJ databases">
        <title>The pomegranate genome and the genomics of punicalagin biosynthesis.</title>
        <authorList>
            <person name="Xu C."/>
        </authorList>
    </citation>
    <scope>NUCLEOTIDE SEQUENCE [LARGE SCALE GENOMIC DNA]</scope>
    <source>
        <tissue evidence="2">Fresh leaf</tissue>
    </source>
</reference>
<evidence type="ECO:0000313" key="4">
    <source>
        <dbReference type="Proteomes" id="UP000515151"/>
    </source>
</evidence>
<feature type="compositionally biased region" description="Polar residues" evidence="1">
    <location>
        <begin position="255"/>
        <end position="265"/>
    </location>
</feature>
<dbReference type="Proteomes" id="UP000197138">
    <property type="component" value="Unassembled WGS sequence"/>
</dbReference>
<gene>
    <name evidence="5" type="primary">LOC116205543</name>
    <name evidence="2" type="ORF">CDL15_Pgr004150</name>
</gene>
<organism evidence="2 3">
    <name type="scientific">Punica granatum</name>
    <name type="common">Pomegranate</name>
    <dbReference type="NCBI Taxonomy" id="22663"/>
    <lineage>
        <taxon>Eukaryota</taxon>
        <taxon>Viridiplantae</taxon>
        <taxon>Streptophyta</taxon>
        <taxon>Embryophyta</taxon>
        <taxon>Tracheophyta</taxon>
        <taxon>Spermatophyta</taxon>
        <taxon>Magnoliopsida</taxon>
        <taxon>eudicotyledons</taxon>
        <taxon>Gunneridae</taxon>
        <taxon>Pentapetalae</taxon>
        <taxon>rosids</taxon>
        <taxon>malvids</taxon>
        <taxon>Myrtales</taxon>
        <taxon>Lythraceae</taxon>
        <taxon>Punica</taxon>
    </lineage>
</organism>
<dbReference type="EMBL" id="MTKT01001810">
    <property type="protein sequence ID" value="OWM83720.1"/>
    <property type="molecule type" value="Genomic_DNA"/>
</dbReference>
<name>A0A218XG43_PUNGR</name>
<dbReference type="OrthoDB" id="1104553at2759"/>
<dbReference type="GeneID" id="116205543"/>
<sequence>MEADLRRGILPAPDLEEACGGGPAHALSEESGVTADSSRSALLGDADSSSLVQSIEWTDEKHNLYLNLLERSFVDQLNHSKRMRGAILREVVGVPYPPSELPMENCASFDEVLQDGLWQKINFRRMKNSSDSHVVKSPRTRHVVTTGNVYPLEPHTQQYNEEVHMTGNRNFSSGLPSSSTQHYAHHVRHHNPVGGTAEVSDQNFVNEDGKRNSAYSPVPKRARRSSADGSSNDQVVPRGGFRSANASVFRHGSSKEQQGNSEDPD</sequence>
<evidence type="ECO:0000313" key="3">
    <source>
        <dbReference type="Proteomes" id="UP000197138"/>
    </source>
</evidence>
<reference evidence="4" key="3">
    <citation type="journal article" date="2020" name="Plant Biotechnol. J.">
        <title>The pomegranate (Punica granatum L.) draft genome dissects genetic divergence between soft- and hard-seeded cultivars.</title>
        <authorList>
            <person name="Luo X."/>
            <person name="Li H."/>
            <person name="Wu Z."/>
            <person name="Yao W."/>
            <person name="Zhao P."/>
            <person name="Cao D."/>
            <person name="Yu H."/>
            <person name="Li K."/>
            <person name="Poudel K."/>
            <person name="Zhao D."/>
            <person name="Zhang F."/>
            <person name="Xia X."/>
            <person name="Chen L."/>
            <person name="Wang Q."/>
            <person name="Jing D."/>
            <person name="Cao S."/>
        </authorList>
    </citation>
    <scope>NUCLEOTIDE SEQUENCE [LARGE SCALE GENOMIC DNA]</scope>
</reference>